<dbReference type="GO" id="GO:0009401">
    <property type="term" value="P:phosphoenolpyruvate-dependent sugar phosphotransferase system"/>
    <property type="evidence" value="ECO:0007669"/>
    <property type="project" value="UniProtKB-KW"/>
</dbReference>
<comment type="cofactor">
    <cofactor evidence="6">
        <name>Mg(2+)</name>
        <dbReference type="ChEBI" id="CHEBI:18420"/>
    </cofactor>
    <text evidence="6">Binds 1 Mg(2+) ion per trimer.</text>
</comment>
<name>A0A1R4KKQ7_9LACT</name>
<sequence length="102" mass="11408">MDTEQSIFEIISSAGSARDLTYQAIDQISNGNIESAYDLIEDAEKAMNTAHNVQTKLIQKEIDGEKNEGGLLMIHAQDHLMTAIAEHQIAKRLLPIFEKLLR</sequence>
<feature type="binding site" evidence="6">
    <location>
        <position position="78"/>
    </location>
    <ligand>
        <name>Mg(2+)</name>
        <dbReference type="ChEBI" id="CHEBI:18420"/>
        <note>ligand shared between all trimeric partners</note>
    </ligand>
</feature>
<dbReference type="GO" id="GO:0016740">
    <property type="term" value="F:transferase activity"/>
    <property type="evidence" value="ECO:0007669"/>
    <property type="project" value="UniProtKB-KW"/>
</dbReference>
<keyword evidence="6" id="KW-0460">Magnesium</keyword>
<dbReference type="SUPFAM" id="SSF46973">
    <property type="entry name" value="Enzyme IIa from lactose specific PTS, IIa-lac"/>
    <property type="match status" value="1"/>
</dbReference>
<evidence type="ECO:0000256" key="1">
    <source>
        <dbReference type="ARBA" id="ARBA00022448"/>
    </source>
</evidence>
<evidence type="ECO:0000256" key="5">
    <source>
        <dbReference type="PIRSR" id="PIRSR000699-1"/>
    </source>
</evidence>
<dbReference type="EMBL" id="FUKW01000152">
    <property type="protein sequence ID" value="SJN44757.1"/>
    <property type="molecule type" value="Genomic_DNA"/>
</dbReference>
<dbReference type="Gene3D" id="1.20.58.80">
    <property type="entry name" value="Phosphotransferase system, lactose/cellobiose-type IIA subunit"/>
    <property type="match status" value="1"/>
</dbReference>
<dbReference type="GO" id="GO:0046872">
    <property type="term" value="F:metal ion binding"/>
    <property type="evidence" value="ECO:0007669"/>
    <property type="project" value="UniProtKB-KW"/>
</dbReference>
<evidence type="ECO:0000256" key="4">
    <source>
        <dbReference type="ARBA" id="ARBA00022683"/>
    </source>
</evidence>
<proteinExistence type="predicted"/>
<evidence type="ECO:0000256" key="2">
    <source>
        <dbReference type="ARBA" id="ARBA00022597"/>
    </source>
</evidence>
<evidence type="ECO:0000256" key="6">
    <source>
        <dbReference type="PIRSR" id="PIRSR000699-2"/>
    </source>
</evidence>
<reference evidence="8 9" key="1">
    <citation type="submission" date="2017-02" db="EMBL/GenBank/DDBJ databases">
        <authorList>
            <person name="Peterson S.W."/>
        </authorList>
    </citation>
    <scope>NUCLEOTIDE SEQUENCE [LARGE SCALE GENOMIC DNA]</scope>
    <source>
        <strain evidence="8 9">42ea</strain>
    </source>
</reference>
<keyword evidence="6" id="KW-0479">Metal-binding</keyword>
<dbReference type="Proteomes" id="UP000195611">
    <property type="component" value="Unassembled WGS sequence"/>
</dbReference>
<keyword evidence="1" id="KW-0813">Transport</keyword>
<dbReference type="PROSITE" id="PS51095">
    <property type="entry name" value="PTS_EIIA_TYPE_3"/>
    <property type="match status" value="1"/>
</dbReference>
<protein>
    <submittedName>
        <fullName evidence="8">PTS system, cellobiose-specific IIA component</fullName>
        <ecNumber evidence="8">2.7.1.191</ecNumber>
    </submittedName>
</protein>
<keyword evidence="2" id="KW-0762">Sugar transport</keyword>
<evidence type="ECO:0000313" key="9">
    <source>
        <dbReference type="Proteomes" id="UP000195611"/>
    </source>
</evidence>
<keyword evidence="4" id="KW-0598">Phosphotransferase system</keyword>
<dbReference type="EC" id="2.7.1.191" evidence="8"/>
<accession>A0A1R4KKQ7</accession>
<dbReference type="PANTHER" id="PTHR34382">
    <property type="entry name" value="PTS SYSTEM N,N'-DIACETYLCHITOBIOSE-SPECIFIC EIIA COMPONENT"/>
    <property type="match status" value="1"/>
</dbReference>
<organism evidence="8 9">
    <name type="scientific">Marinilactibacillus psychrotolerans 42ea</name>
    <dbReference type="NCBI Taxonomy" id="1255609"/>
    <lineage>
        <taxon>Bacteria</taxon>
        <taxon>Bacillati</taxon>
        <taxon>Bacillota</taxon>
        <taxon>Bacilli</taxon>
        <taxon>Lactobacillales</taxon>
        <taxon>Carnobacteriaceae</taxon>
        <taxon>Marinilactibacillus</taxon>
    </lineage>
</organism>
<dbReference type="PIRSF" id="PIRSF000699">
    <property type="entry name" value="PTS_IILac_III"/>
    <property type="match status" value="1"/>
</dbReference>
<dbReference type="RefSeq" id="WP_087060114.1">
    <property type="nucleotide sequence ID" value="NZ_FUKW01000152.1"/>
</dbReference>
<dbReference type="InterPro" id="IPR036542">
    <property type="entry name" value="PTS_IIA_lac/cel_sf"/>
</dbReference>
<dbReference type="InterPro" id="IPR003188">
    <property type="entry name" value="PTS_IIA_lac/cel"/>
</dbReference>
<feature type="active site" description="Tele-phosphohistidine intermediate" evidence="5">
    <location>
        <position position="75"/>
    </location>
</feature>
<dbReference type="AlphaFoldDB" id="A0A1R4KKQ7"/>
<dbReference type="CDD" id="cd00215">
    <property type="entry name" value="PTS_IIA_lac"/>
    <property type="match status" value="1"/>
</dbReference>
<keyword evidence="3 8" id="KW-0808">Transferase</keyword>
<dbReference type="Pfam" id="PF02255">
    <property type="entry name" value="PTS_IIA"/>
    <property type="match status" value="1"/>
</dbReference>
<evidence type="ECO:0000256" key="3">
    <source>
        <dbReference type="ARBA" id="ARBA00022679"/>
    </source>
</evidence>
<evidence type="ECO:0000313" key="8">
    <source>
        <dbReference type="EMBL" id="SJN44757.1"/>
    </source>
</evidence>
<dbReference type="PANTHER" id="PTHR34382:SF7">
    <property type="entry name" value="PTS SYSTEM N,N'-DIACETYLCHITOBIOSE-SPECIFIC EIIA COMPONENT"/>
    <property type="match status" value="1"/>
</dbReference>
<gene>
    <name evidence="8" type="ORF">FM115_10790</name>
</gene>
<feature type="modified residue" description="Phosphohistidine; by HPr" evidence="7">
    <location>
        <position position="75"/>
    </location>
</feature>
<evidence type="ECO:0000256" key="7">
    <source>
        <dbReference type="PROSITE-ProRule" id="PRU00418"/>
    </source>
</evidence>